<feature type="region of interest" description="Disordered" evidence="1">
    <location>
        <begin position="200"/>
        <end position="253"/>
    </location>
</feature>
<accession>Q4S8B2</accession>
<keyword evidence="2" id="KW-0732">Signal</keyword>
<comment type="caution">
    <text evidence="3">The sequence shown here is derived from an EMBL/GenBank/DDBJ whole genome shotgun (WGS) entry which is preliminary data.</text>
</comment>
<reference evidence="3" key="2">
    <citation type="submission" date="2004-02" db="EMBL/GenBank/DDBJ databases">
        <authorList>
            <consortium name="Genoscope"/>
            <consortium name="Whitehead Institute Centre for Genome Research"/>
        </authorList>
    </citation>
    <scope>NUCLEOTIDE SEQUENCE</scope>
</reference>
<evidence type="ECO:0000256" key="1">
    <source>
        <dbReference type="SAM" id="MobiDB-lite"/>
    </source>
</evidence>
<dbReference type="KEGG" id="tng:GSTEN00022433G001"/>
<gene>
    <name evidence="3" type="ORF">GSTENG00022433001</name>
</gene>
<name>Q4S8B2_TETNG</name>
<organism evidence="3">
    <name type="scientific">Tetraodon nigroviridis</name>
    <name type="common">Spotted green pufferfish</name>
    <name type="synonym">Chelonodon nigroviridis</name>
    <dbReference type="NCBI Taxonomy" id="99883"/>
    <lineage>
        <taxon>Eukaryota</taxon>
        <taxon>Metazoa</taxon>
        <taxon>Chordata</taxon>
        <taxon>Craniata</taxon>
        <taxon>Vertebrata</taxon>
        <taxon>Euteleostomi</taxon>
        <taxon>Actinopterygii</taxon>
        <taxon>Neopterygii</taxon>
        <taxon>Teleostei</taxon>
        <taxon>Neoteleostei</taxon>
        <taxon>Acanthomorphata</taxon>
        <taxon>Eupercaria</taxon>
        <taxon>Tetraodontiformes</taxon>
        <taxon>Tetradontoidea</taxon>
        <taxon>Tetraodontidae</taxon>
        <taxon>Tetraodon</taxon>
    </lineage>
</organism>
<dbReference type="AlphaFoldDB" id="Q4S8B2"/>
<feature type="chain" id="PRO_5004242928" evidence="2">
    <location>
        <begin position="27"/>
        <end position="253"/>
    </location>
</feature>
<feature type="signal peptide" evidence="2">
    <location>
        <begin position="1"/>
        <end position="26"/>
    </location>
</feature>
<evidence type="ECO:0000256" key="2">
    <source>
        <dbReference type="SAM" id="SignalP"/>
    </source>
</evidence>
<feature type="compositionally biased region" description="Low complexity" evidence="1">
    <location>
        <begin position="240"/>
        <end position="253"/>
    </location>
</feature>
<dbReference type="OrthoDB" id="435402at2759"/>
<reference evidence="3" key="1">
    <citation type="journal article" date="2004" name="Nature">
        <title>Genome duplication in the teleost fish Tetraodon nigroviridis reveals the early vertebrate proto-karyotype.</title>
        <authorList>
            <person name="Jaillon O."/>
            <person name="Aury J.-M."/>
            <person name="Brunet F."/>
            <person name="Petit J.-L."/>
            <person name="Stange-Thomann N."/>
            <person name="Mauceli E."/>
            <person name="Bouneau L."/>
            <person name="Fischer C."/>
            <person name="Ozouf-Costaz C."/>
            <person name="Bernot A."/>
            <person name="Nicaud S."/>
            <person name="Jaffe D."/>
            <person name="Fisher S."/>
            <person name="Lutfalla G."/>
            <person name="Dossat C."/>
            <person name="Segurens B."/>
            <person name="Dasilva C."/>
            <person name="Salanoubat M."/>
            <person name="Levy M."/>
            <person name="Boudet N."/>
            <person name="Castellano S."/>
            <person name="Anthouard V."/>
            <person name="Jubin C."/>
            <person name="Castelli V."/>
            <person name="Katinka M."/>
            <person name="Vacherie B."/>
            <person name="Biemont C."/>
            <person name="Skalli Z."/>
            <person name="Cattolico L."/>
            <person name="Poulain J."/>
            <person name="De Berardinis V."/>
            <person name="Cruaud C."/>
            <person name="Duprat S."/>
            <person name="Brottier P."/>
            <person name="Coutanceau J.-P."/>
            <person name="Gouzy J."/>
            <person name="Parra G."/>
            <person name="Lardier G."/>
            <person name="Chapple C."/>
            <person name="McKernan K.J."/>
            <person name="McEwan P."/>
            <person name="Bosak S."/>
            <person name="Kellis M."/>
            <person name="Volff J.-N."/>
            <person name="Guigo R."/>
            <person name="Zody M.C."/>
            <person name="Mesirov J."/>
            <person name="Lindblad-Toh K."/>
            <person name="Birren B."/>
            <person name="Nusbaum C."/>
            <person name="Kahn D."/>
            <person name="Robinson-Rechavi M."/>
            <person name="Laudet V."/>
            <person name="Schachter V."/>
            <person name="Quetier F."/>
            <person name="Saurin W."/>
            <person name="Scarpelli C."/>
            <person name="Wincker P."/>
            <person name="Lander E.S."/>
            <person name="Weissenbach J."/>
            <person name="Roest Crollius H."/>
        </authorList>
    </citation>
    <scope>NUCLEOTIDE SEQUENCE [LARGE SCALE GENOMIC DNA]</scope>
</reference>
<dbReference type="EMBL" id="CAAE01014706">
    <property type="protein sequence ID" value="CAG03120.1"/>
    <property type="molecule type" value="Genomic_DNA"/>
</dbReference>
<evidence type="ECO:0000313" key="3">
    <source>
        <dbReference type="EMBL" id="CAG03120.1"/>
    </source>
</evidence>
<sequence length="253" mass="26254">MHALVNAFLRCFSFLLPSSWLCVSLCRRVGDECAETNPRARFSSAKPLTYEEVAAAASLEARAGCRPSAPPGPGCVSLAAASPAPPRGPASGLIGTGGLWPAVERVFGALWLPVRHRWCPKQRRAALRSAFPACGCELSQITSSPRGAAAETGAMSGCVGIPGPNPGASPERDMDEVITVDPHTQEMGKVTITVAIQAAEDEEPEEGSPNNGDFLGGSCSEDELGRHDKSRWVLSPHPRGPAGPVAGPVAGPG</sequence>
<protein>
    <submittedName>
        <fullName evidence="3">(spotted green pufferfish) hypothetical protein</fullName>
    </submittedName>
</protein>
<proteinExistence type="predicted"/>